<dbReference type="Gene3D" id="3.40.50.720">
    <property type="entry name" value="NAD(P)-binding Rossmann-like Domain"/>
    <property type="match status" value="1"/>
</dbReference>
<gene>
    <name evidence="9" type="ORF">PHLCEN_2v6693</name>
</gene>
<comment type="similarity">
    <text evidence="2 7">Belongs to the zinc-containing alcohol dehydrogenase family.</text>
</comment>
<dbReference type="InterPro" id="IPR011032">
    <property type="entry name" value="GroES-like_sf"/>
</dbReference>
<keyword evidence="3 7" id="KW-0479">Metal-binding</keyword>
<reference evidence="9 10" key="1">
    <citation type="submission" date="2018-02" db="EMBL/GenBank/DDBJ databases">
        <title>Genome sequence of the basidiomycete white-rot fungus Phlebia centrifuga.</title>
        <authorList>
            <person name="Granchi Z."/>
            <person name="Peng M."/>
            <person name="de Vries R.P."/>
            <person name="Hilden K."/>
            <person name="Makela M.R."/>
            <person name="Grigoriev I."/>
            <person name="Riley R."/>
        </authorList>
    </citation>
    <scope>NUCLEOTIDE SEQUENCE [LARGE SCALE GENOMIC DNA]</scope>
    <source>
        <strain evidence="9 10">FBCC195</strain>
    </source>
</reference>
<keyword evidence="5" id="KW-0560">Oxidoreductase</keyword>
<feature type="domain" description="Enoyl reductase (ER)" evidence="8">
    <location>
        <begin position="16"/>
        <end position="371"/>
    </location>
</feature>
<dbReference type="InterPro" id="IPR036291">
    <property type="entry name" value="NAD(P)-bd_dom_sf"/>
</dbReference>
<dbReference type="GO" id="GO:0008270">
    <property type="term" value="F:zinc ion binding"/>
    <property type="evidence" value="ECO:0007669"/>
    <property type="project" value="InterPro"/>
</dbReference>
<evidence type="ECO:0000256" key="3">
    <source>
        <dbReference type="ARBA" id="ARBA00022723"/>
    </source>
</evidence>
<protein>
    <recommendedName>
        <fullName evidence="8">Enoyl reductase (ER) domain-containing protein</fullName>
    </recommendedName>
</protein>
<comment type="caution">
    <text evidence="9">The sequence shown here is derived from an EMBL/GenBank/DDBJ whole genome shotgun (WGS) entry which is preliminary data.</text>
</comment>
<keyword evidence="4 7" id="KW-0862">Zinc</keyword>
<dbReference type="GO" id="GO:0003939">
    <property type="term" value="F:L-iditol 2-dehydrogenase (NAD+) activity"/>
    <property type="evidence" value="ECO:0007669"/>
    <property type="project" value="TreeGrafter"/>
</dbReference>
<dbReference type="SMART" id="SM00829">
    <property type="entry name" value="PKS_ER"/>
    <property type="match status" value="1"/>
</dbReference>
<evidence type="ECO:0000256" key="7">
    <source>
        <dbReference type="RuleBase" id="RU361277"/>
    </source>
</evidence>
<dbReference type="SUPFAM" id="SSF50129">
    <property type="entry name" value="GroES-like"/>
    <property type="match status" value="1"/>
</dbReference>
<dbReference type="Proteomes" id="UP000186601">
    <property type="component" value="Unassembled WGS sequence"/>
</dbReference>
<dbReference type="InterPro" id="IPR020843">
    <property type="entry name" value="ER"/>
</dbReference>
<dbReference type="AlphaFoldDB" id="A0A2R6NYQ6"/>
<dbReference type="PANTHER" id="PTHR43161">
    <property type="entry name" value="SORBITOL DEHYDROGENASE"/>
    <property type="match status" value="1"/>
</dbReference>
<keyword evidence="6" id="KW-0520">NAD</keyword>
<dbReference type="PANTHER" id="PTHR43161:SF25">
    <property type="entry name" value="ALCOHOL DEHYDROGENASE, PUTATIVE (AFU_ORTHOLOGUE AFUA_1G14390)-RELATED"/>
    <property type="match status" value="1"/>
</dbReference>
<evidence type="ECO:0000256" key="1">
    <source>
        <dbReference type="ARBA" id="ARBA00001947"/>
    </source>
</evidence>
<dbReference type="InterPro" id="IPR013149">
    <property type="entry name" value="ADH-like_C"/>
</dbReference>
<evidence type="ECO:0000313" key="9">
    <source>
        <dbReference type="EMBL" id="PSR80624.1"/>
    </source>
</evidence>
<dbReference type="STRING" id="98765.A0A2R6NYQ6"/>
<evidence type="ECO:0000256" key="4">
    <source>
        <dbReference type="ARBA" id="ARBA00022833"/>
    </source>
</evidence>
<sequence length="380" mass="40811">MSPVALRTQHAAVLHGPKDLRFEDRTLWPPQQGQVQVAVAATGLCGSDLHYYLHGRNGDFALQAPLVLGHEAAGVVTAVGPGVKNFVVGQRVAIEAGIMCNNCSFCSKGRYNLCKNMRFCSSAKTFPHLDGTLQDRMNHPAHVLHPLPDHCTFDQAALAEPLSVLLHASRRAGLSSSTPSSVLVFGVGAIGLLACSLAKSYGATSVVAIDINQTRLDFAREQGFAQKTFCLPMTDKAKTTDDQLRRAKENISAALVHFDMPDGFDVVFECTGAEPCIQMSIHAAVTGGKVMLVGMGARNITLPLSAAALREVDIQGSFRYCNTYPSALSLLGSGRLPNIEKIITHRFPLEESARAFDLLAKGRDENGQMVLKVMIGPSSQ</sequence>
<dbReference type="Pfam" id="PF00107">
    <property type="entry name" value="ADH_zinc_N"/>
    <property type="match status" value="1"/>
</dbReference>
<evidence type="ECO:0000259" key="8">
    <source>
        <dbReference type="SMART" id="SM00829"/>
    </source>
</evidence>
<dbReference type="SUPFAM" id="SSF51735">
    <property type="entry name" value="NAD(P)-binding Rossmann-fold domains"/>
    <property type="match status" value="1"/>
</dbReference>
<dbReference type="CDD" id="cd05285">
    <property type="entry name" value="sorbitol_DH"/>
    <property type="match status" value="1"/>
</dbReference>
<evidence type="ECO:0000256" key="2">
    <source>
        <dbReference type="ARBA" id="ARBA00008072"/>
    </source>
</evidence>
<organism evidence="9 10">
    <name type="scientific">Hermanssonia centrifuga</name>
    <dbReference type="NCBI Taxonomy" id="98765"/>
    <lineage>
        <taxon>Eukaryota</taxon>
        <taxon>Fungi</taxon>
        <taxon>Dikarya</taxon>
        <taxon>Basidiomycota</taxon>
        <taxon>Agaricomycotina</taxon>
        <taxon>Agaricomycetes</taxon>
        <taxon>Polyporales</taxon>
        <taxon>Meruliaceae</taxon>
        <taxon>Hermanssonia</taxon>
    </lineage>
</organism>
<proteinExistence type="inferred from homology"/>
<dbReference type="PROSITE" id="PS00059">
    <property type="entry name" value="ADH_ZINC"/>
    <property type="match status" value="1"/>
</dbReference>
<dbReference type="InterPro" id="IPR013154">
    <property type="entry name" value="ADH-like_N"/>
</dbReference>
<dbReference type="Gene3D" id="3.90.180.10">
    <property type="entry name" value="Medium-chain alcohol dehydrogenases, catalytic domain"/>
    <property type="match status" value="1"/>
</dbReference>
<evidence type="ECO:0000256" key="5">
    <source>
        <dbReference type="ARBA" id="ARBA00023002"/>
    </source>
</evidence>
<dbReference type="OrthoDB" id="5363962at2759"/>
<comment type="cofactor">
    <cofactor evidence="1 7">
        <name>Zn(2+)</name>
        <dbReference type="ChEBI" id="CHEBI:29105"/>
    </cofactor>
</comment>
<evidence type="ECO:0000313" key="10">
    <source>
        <dbReference type="Proteomes" id="UP000186601"/>
    </source>
</evidence>
<dbReference type="InterPro" id="IPR045306">
    <property type="entry name" value="SDH-like"/>
</dbReference>
<dbReference type="InterPro" id="IPR002328">
    <property type="entry name" value="ADH_Zn_CS"/>
</dbReference>
<name>A0A2R6NYQ6_9APHY</name>
<dbReference type="EMBL" id="MLYV02000645">
    <property type="protein sequence ID" value="PSR80624.1"/>
    <property type="molecule type" value="Genomic_DNA"/>
</dbReference>
<dbReference type="Pfam" id="PF08240">
    <property type="entry name" value="ADH_N"/>
    <property type="match status" value="1"/>
</dbReference>
<dbReference type="GO" id="GO:0006062">
    <property type="term" value="P:sorbitol catabolic process"/>
    <property type="evidence" value="ECO:0007669"/>
    <property type="project" value="TreeGrafter"/>
</dbReference>
<dbReference type="FunFam" id="3.40.50.720:FF:000068">
    <property type="entry name" value="Sorbitol dehydrogenase"/>
    <property type="match status" value="1"/>
</dbReference>
<evidence type="ECO:0000256" key="6">
    <source>
        <dbReference type="ARBA" id="ARBA00023027"/>
    </source>
</evidence>
<accession>A0A2R6NYQ6</accession>
<keyword evidence="10" id="KW-1185">Reference proteome</keyword>